<accession>A0A9E7HW10</accession>
<organism evidence="1 2">
    <name type="scientific">Musa troglodytarum</name>
    <name type="common">fe'i banana</name>
    <dbReference type="NCBI Taxonomy" id="320322"/>
    <lineage>
        <taxon>Eukaryota</taxon>
        <taxon>Viridiplantae</taxon>
        <taxon>Streptophyta</taxon>
        <taxon>Embryophyta</taxon>
        <taxon>Tracheophyta</taxon>
        <taxon>Spermatophyta</taxon>
        <taxon>Magnoliopsida</taxon>
        <taxon>Liliopsida</taxon>
        <taxon>Zingiberales</taxon>
        <taxon>Musaceae</taxon>
        <taxon>Musa</taxon>
    </lineage>
</organism>
<dbReference type="AlphaFoldDB" id="A0A9E7HW10"/>
<proteinExistence type="predicted"/>
<keyword evidence="2" id="KW-1185">Reference proteome</keyword>
<evidence type="ECO:0000313" key="1">
    <source>
        <dbReference type="EMBL" id="URE41005.1"/>
    </source>
</evidence>
<sequence length="79" mass="9143">MVNLFDSNDTQSFPDLMDHGAHLKAPNNLDIILAFIHLFNFGNKNVRQSIIGHFVSDPILLRYQDNDERHDVPKRNITK</sequence>
<dbReference type="Proteomes" id="UP001055439">
    <property type="component" value="Chromosome 8"/>
</dbReference>
<dbReference type="OrthoDB" id="665082at2759"/>
<gene>
    <name evidence="1" type="ORF">MUK42_35535</name>
</gene>
<evidence type="ECO:0000313" key="2">
    <source>
        <dbReference type="Proteomes" id="UP001055439"/>
    </source>
</evidence>
<reference evidence="1" key="1">
    <citation type="submission" date="2022-05" db="EMBL/GenBank/DDBJ databases">
        <title>The Musa troglodytarum L. genome provides insights into the mechanism of non-climacteric behaviour and enrichment of carotenoids.</title>
        <authorList>
            <person name="Wang J."/>
        </authorList>
    </citation>
    <scope>NUCLEOTIDE SEQUENCE</scope>
    <source>
        <tissue evidence="1">Leaf</tissue>
    </source>
</reference>
<name>A0A9E7HW10_9LILI</name>
<dbReference type="EMBL" id="CP097510">
    <property type="protein sequence ID" value="URE41005.1"/>
    <property type="molecule type" value="Genomic_DNA"/>
</dbReference>
<protein>
    <submittedName>
        <fullName evidence="1">Uncharacterized protein</fullName>
    </submittedName>
</protein>